<comment type="caution">
    <text evidence="2">The sequence shown here is derived from an EMBL/GenBank/DDBJ whole genome shotgun (WGS) entry which is preliminary data.</text>
</comment>
<gene>
    <name evidence="2" type="ORF">HAX54_004111</name>
</gene>
<dbReference type="EMBL" id="JACEIK010118586">
    <property type="protein sequence ID" value="MCE5167463.1"/>
    <property type="molecule type" value="Genomic_DNA"/>
</dbReference>
<reference evidence="2 3" key="1">
    <citation type="journal article" date="2021" name="BMC Genomics">
        <title>Datura genome reveals duplications of psychoactive alkaloid biosynthetic genes and high mutation rate following tissue culture.</title>
        <authorList>
            <person name="Rajewski A."/>
            <person name="Carter-House D."/>
            <person name="Stajich J."/>
            <person name="Litt A."/>
        </authorList>
    </citation>
    <scope>NUCLEOTIDE SEQUENCE [LARGE SCALE GENOMIC DNA]</scope>
    <source>
        <strain evidence="2">AR-01</strain>
    </source>
</reference>
<keyword evidence="3" id="KW-1185">Reference proteome</keyword>
<feature type="non-terminal residue" evidence="2">
    <location>
        <position position="127"/>
    </location>
</feature>
<feature type="non-terminal residue" evidence="2">
    <location>
        <position position="1"/>
    </location>
</feature>
<dbReference type="Proteomes" id="UP000823775">
    <property type="component" value="Unassembled WGS sequence"/>
</dbReference>
<proteinExistence type="predicted"/>
<evidence type="ECO:0000313" key="2">
    <source>
        <dbReference type="EMBL" id="MCE5167463.1"/>
    </source>
</evidence>
<evidence type="ECO:0000256" key="1">
    <source>
        <dbReference type="SAM" id="MobiDB-lite"/>
    </source>
</evidence>
<sequence>SRPHHYGTTSHQPRLLSADRPSLSAPPFPQLPIGHRSKHLLVTRQTSLSLISATLPALSNVHGSALQPPGSSIVFTLPVIVDSTIYLSLTASSKFLPVLSPSPVTDTHSRLSDLASQSPASNLKSST</sequence>
<feature type="compositionally biased region" description="Polar residues" evidence="1">
    <location>
        <begin position="114"/>
        <end position="127"/>
    </location>
</feature>
<evidence type="ECO:0000313" key="3">
    <source>
        <dbReference type="Proteomes" id="UP000823775"/>
    </source>
</evidence>
<feature type="region of interest" description="Disordered" evidence="1">
    <location>
        <begin position="103"/>
        <end position="127"/>
    </location>
</feature>
<feature type="region of interest" description="Disordered" evidence="1">
    <location>
        <begin position="1"/>
        <end position="27"/>
    </location>
</feature>
<accession>A0ABS8Y742</accession>
<protein>
    <submittedName>
        <fullName evidence="2">Uncharacterized protein</fullName>
    </submittedName>
</protein>
<name>A0ABS8Y742_DATST</name>
<organism evidence="2 3">
    <name type="scientific">Datura stramonium</name>
    <name type="common">Jimsonweed</name>
    <name type="synonym">Common thornapple</name>
    <dbReference type="NCBI Taxonomy" id="4076"/>
    <lineage>
        <taxon>Eukaryota</taxon>
        <taxon>Viridiplantae</taxon>
        <taxon>Streptophyta</taxon>
        <taxon>Embryophyta</taxon>
        <taxon>Tracheophyta</taxon>
        <taxon>Spermatophyta</taxon>
        <taxon>Magnoliopsida</taxon>
        <taxon>eudicotyledons</taxon>
        <taxon>Gunneridae</taxon>
        <taxon>Pentapetalae</taxon>
        <taxon>asterids</taxon>
        <taxon>lamiids</taxon>
        <taxon>Solanales</taxon>
        <taxon>Solanaceae</taxon>
        <taxon>Solanoideae</taxon>
        <taxon>Datureae</taxon>
        <taxon>Datura</taxon>
    </lineage>
</organism>